<dbReference type="Proteomes" id="UP000464314">
    <property type="component" value="Chromosome"/>
</dbReference>
<evidence type="ECO:0000313" key="7">
    <source>
        <dbReference type="EMBL" id="QHQ63368.1"/>
    </source>
</evidence>
<dbReference type="InterPro" id="IPR036390">
    <property type="entry name" value="WH_DNA-bd_sf"/>
</dbReference>
<dbReference type="InterPro" id="IPR004839">
    <property type="entry name" value="Aminotransferase_I/II_large"/>
</dbReference>
<dbReference type="SUPFAM" id="SSF53383">
    <property type="entry name" value="PLP-dependent transferases"/>
    <property type="match status" value="1"/>
</dbReference>
<dbReference type="GO" id="GO:0008483">
    <property type="term" value="F:transaminase activity"/>
    <property type="evidence" value="ECO:0007669"/>
    <property type="project" value="UniProtKB-KW"/>
</dbReference>
<keyword evidence="7" id="KW-0808">Transferase</keyword>
<name>A0A6P1TV53_9FIRM</name>
<evidence type="ECO:0000256" key="4">
    <source>
        <dbReference type="ARBA" id="ARBA00023125"/>
    </source>
</evidence>
<dbReference type="PANTHER" id="PTHR46577">
    <property type="entry name" value="HTH-TYPE TRANSCRIPTIONAL REGULATORY PROTEIN GABR"/>
    <property type="match status" value="1"/>
</dbReference>
<keyword evidence="5" id="KW-0804">Transcription</keyword>
<accession>A0A6P1TV53</accession>
<dbReference type="InterPro" id="IPR015421">
    <property type="entry name" value="PyrdxlP-dep_Trfase_major"/>
</dbReference>
<dbReference type="RefSeq" id="WP_161840190.1">
    <property type="nucleotide sequence ID" value="NZ_CP048000.1"/>
</dbReference>
<dbReference type="InterPro" id="IPR051446">
    <property type="entry name" value="HTH_trans_reg/aminotransferase"/>
</dbReference>
<keyword evidence="2" id="KW-0663">Pyridoxal phosphate</keyword>
<protein>
    <submittedName>
        <fullName evidence="7">Aminotransferase class I/II-fold pyridoxal phosphate-dependent enzyme</fullName>
    </submittedName>
</protein>
<sequence>MFIKIDRNSKIPLKKQVYDTIINDIVTGKLKAGEKIPSTRIFSDSLSVARNILVEVYEQLISEGYLEVVKGKGTFISSVEIKPIPNRETIKEIYQPAKISDVISFECGIPDLSNFPRNVWAGFLKESMFDMTSQECGYSHILGYKPLRIEIADYLQNYKGICCSSSQVFITSGTSDAIEFLSLLFRNRCPNFIYEEFTVPFIPDIFRLQGYHMKTISVDEGGISVKELQDEHGSVICVSPSHQFPLGGTLSFERRKIICDWLLRNHSFLIEDDYDSEFRYKGASVNSLYQLAPDHVLHLGTFSKTLIPALRLGYMVIPETMLEEARQLRALLRKSNDLVNQIALYKFIASSKYTKHIFKMKKIYKSRMLYITSRLRELFGDEISINGENSGLHIAVTFLNYRFDEHFAEILLQNGLSIDLLTDYQQNPSQETNTLIFGFGNLNREVIEDGLQRFKEVMNLYRRI</sequence>
<dbReference type="CDD" id="cd07377">
    <property type="entry name" value="WHTH_GntR"/>
    <property type="match status" value="1"/>
</dbReference>
<dbReference type="PANTHER" id="PTHR46577:SF1">
    <property type="entry name" value="HTH-TYPE TRANSCRIPTIONAL REGULATORY PROTEIN GABR"/>
    <property type="match status" value="1"/>
</dbReference>
<evidence type="ECO:0000313" key="8">
    <source>
        <dbReference type="Proteomes" id="UP000464314"/>
    </source>
</evidence>
<dbReference type="Gene3D" id="3.40.640.10">
    <property type="entry name" value="Type I PLP-dependent aspartate aminotransferase-like (Major domain)"/>
    <property type="match status" value="1"/>
</dbReference>
<dbReference type="GO" id="GO:0030170">
    <property type="term" value="F:pyridoxal phosphate binding"/>
    <property type="evidence" value="ECO:0007669"/>
    <property type="project" value="InterPro"/>
</dbReference>
<keyword evidence="4" id="KW-0238">DNA-binding</keyword>
<proteinExistence type="inferred from homology"/>
<dbReference type="Gene3D" id="1.10.10.10">
    <property type="entry name" value="Winged helix-like DNA-binding domain superfamily/Winged helix DNA-binding domain"/>
    <property type="match status" value="1"/>
</dbReference>
<evidence type="ECO:0000256" key="5">
    <source>
        <dbReference type="ARBA" id="ARBA00023163"/>
    </source>
</evidence>
<keyword evidence="8" id="KW-1185">Reference proteome</keyword>
<dbReference type="InterPro" id="IPR036388">
    <property type="entry name" value="WH-like_DNA-bd_sf"/>
</dbReference>
<dbReference type="Pfam" id="PF00155">
    <property type="entry name" value="Aminotran_1_2"/>
    <property type="match status" value="1"/>
</dbReference>
<dbReference type="SUPFAM" id="SSF46785">
    <property type="entry name" value="Winged helix' DNA-binding domain"/>
    <property type="match status" value="1"/>
</dbReference>
<keyword evidence="3" id="KW-0805">Transcription regulation</keyword>
<dbReference type="AlphaFoldDB" id="A0A6P1TV53"/>
<evidence type="ECO:0000259" key="6">
    <source>
        <dbReference type="PROSITE" id="PS50949"/>
    </source>
</evidence>
<evidence type="ECO:0000256" key="3">
    <source>
        <dbReference type="ARBA" id="ARBA00023015"/>
    </source>
</evidence>
<feature type="domain" description="HTH gntR-type" evidence="6">
    <location>
        <begin position="11"/>
        <end position="79"/>
    </location>
</feature>
<comment type="similarity">
    <text evidence="1">In the C-terminal section; belongs to the class-I pyridoxal-phosphate-dependent aminotransferase family.</text>
</comment>
<dbReference type="SMART" id="SM00345">
    <property type="entry name" value="HTH_GNTR"/>
    <property type="match status" value="1"/>
</dbReference>
<dbReference type="CDD" id="cd00609">
    <property type="entry name" value="AAT_like"/>
    <property type="match status" value="1"/>
</dbReference>
<dbReference type="KEGG" id="anr:Ana3638_23455"/>
<evidence type="ECO:0000256" key="1">
    <source>
        <dbReference type="ARBA" id="ARBA00005384"/>
    </source>
</evidence>
<dbReference type="InterPro" id="IPR000524">
    <property type="entry name" value="Tscrpt_reg_HTH_GntR"/>
</dbReference>
<dbReference type="GO" id="GO:0003677">
    <property type="term" value="F:DNA binding"/>
    <property type="evidence" value="ECO:0007669"/>
    <property type="project" value="UniProtKB-KW"/>
</dbReference>
<dbReference type="InterPro" id="IPR015424">
    <property type="entry name" value="PyrdxlP-dep_Trfase"/>
</dbReference>
<dbReference type="Pfam" id="PF00392">
    <property type="entry name" value="GntR"/>
    <property type="match status" value="1"/>
</dbReference>
<reference evidence="7 8" key="1">
    <citation type="submission" date="2020-01" db="EMBL/GenBank/DDBJ databases">
        <title>Genome analysis of Anaerocolumna sp. CBA3638.</title>
        <authorList>
            <person name="Kim J."/>
            <person name="Roh S.W."/>
        </authorList>
    </citation>
    <scope>NUCLEOTIDE SEQUENCE [LARGE SCALE GENOMIC DNA]</scope>
    <source>
        <strain evidence="7 8">CBA3638</strain>
    </source>
</reference>
<evidence type="ECO:0000256" key="2">
    <source>
        <dbReference type="ARBA" id="ARBA00022898"/>
    </source>
</evidence>
<organism evidence="7 8">
    <name type="scientific">Anaerocolumna sedimenticola</name>
    <dbReference type="NCBI Taxonomy" id="2696063"/>
    <lineage>
        <taxon>Bacteria</taxon>
        <taxon>Bacillati</taxon>
        <taxon>Bacillota</taxon>
        <taxon>Clostridia</taxon>
        <taxon>Lachnospirales</taxon>
        <taxon>Lachnospiraceae</taxon>
        <taxon>Anaerocolumna</taxon>
    </lineage>
</organism>
<gene>
    <name evidence="7" type="ORF">Ana3638_23455</name>
</gene>
<dbReference type="EMBL" id="CP048000">
    <property type="protein sequence ID" value="QHQ63368.1"/>
    <property type="molecule type" value="Genomic_DNA"/>
</dbReference>
<dbReference type="PROSITE" id="PS50949">
    <property type="entry name" value="HTH_GNTR"/>
    <property type="match status" value="1"/>
</dbReference>
<keyword evidence="7" id="KW-0032">Aminotransferase</keyword>
<dbReference type="GO" id="GO:0003700">
    <property type="term" value="F:DNA-binding transcription factor activity"/>
    <property type="evidence" value="ECO:0007669"/>
    <property type="project" value="InterPro"/>
</dbReference>